<accession>A0AAW0ZWK6</accession>
<dbReference type="Pfam" id="PF17906">
    <property type="entry name" value="HTH_48"/>
    <property type="match status" value="1"/>
</dbReference>
<protein>
    <recommendedName>
        <fullName evidence="1">Mos1 transposase HTH domain-containing protein</fullName>
    </recommendedName>
</protein>
<sequence length="119" mass="13825">MTERVEQRICIKFCQKLGHTCSETIRMIRKVYGDDSMSDTQIKEWFKRFKDGRVSVDSDPRSGRPSTSRTVENVERVQDAINKNCRLTVRELEEDLAIPKTTITKILTEDLGMSRVKEN</sequence>
<evidence type="ECO:0000313" key="2">
    <source>
        <dbReference type="EMBL" id="KAK9301982.1"/>
    </source>
</evidence>
<name>A0AAW0ZWK6_9HYME</name>
<gene>
    <name evidence="2" type="ORF">QLX08_005833</name>
</gene>
<dbReference type="AlphaFoldDB" id="A0AAW0ZWK6"/>
<dbReference type="Proteomes" id="UP001432146">
    <property type="component" value="Unassembled WGS sequence"/>
</dbReference>
<proteinExistence type="predicted"/>
<evidence type="ECO:0000313" key="3">
    <source>
        <dbReference type="Proteomes" id="UP001432146"/>
    </source>
</evidence>
<dbReference type="EMBL" id="JAWNGG020000101">
    <property type="protein sequence ID" value="KAK9301982.1"/>
    <property type="molecule type" value="Genomic_DNA"/>
</dbReference>
<feature type="domain" description="Mos1 transposase HTH" evidence="1">
    <location>
        <begin position="8"/>
        <end position="52"/>
    </location>
</feature>
<organism evidence="2 3">
    <name type="scientific">Tetragonisca angustula</name>
    <dbReference type="NCBI Taxonomy" id="166442"/>
    <lineage>
        <taxon>Eukaryota</taxon>
        <taxon>Metazoa</taxon>
        <taxon>Ecdysozoa</taxon>
        <taxon>Arthropoda</taxon>
        <taxon>Hexapoda</taxon>
        <taxon>Insecta</taxon>
        <taxon>Pterygota</taxon>
        <taxon>Neoptera</taxon>
        <taxon>Endopterygota</taxon>
        <taxon>Hymenoptera</taxon>
        <taxon>Apocrita</taxon>
        <taxon>Aculeata</taxon>
        <taxon>Apoidea</taxon>
        <taxon>Anthophila</taxon>
        <taxon>Apidae</taxon>
        <taxon>Tetragonisca</taxon>
    </lineage>
</organism>
<keyword evidence="3" id="KW-1185">Reference proteome</keyword>
<dbReference type="PANTHER" id="PTHR46060:SF1">
    <property type="entry name" value="MARINER MOS1 TRANSPOSASE-LIKE PROTEIN"/>
    <property type="match status" value="1"/>
</dbReference>
<reference evidence="2 3" key="1">
    <citation type="submission" date="2024-05" db="EMBL/GenBank/DDBJ databases">
        <title>The nuclear and mitochondrial genome assemblies of Tetragonisca angustula (Apidae: Meliponini), a tiny yet remarkable pollinator in the Neotropics.</title>
        <authorList>
            <person name="Ferrari R."/>
            <person name="Ricardo P.C."/>
            <person name="Dias F.C."/>
            <person name="Araujo N.S."/>
            <person name="Soares D.O."/>
            <person name="Zhou Q.-S."/>
            <person name="Zhu C.-D."/>
            <person name="Coutinho L."/>
            <person name="Airas M.C."/>
            <person name="Batista T.M."/>
        </authorList>
    </citation>
    <scope>NUCLEOTIDE SEQUENCE [LARGE SCALE GENOMIC DNA]</scope>
    <source>
        <strain evidence="2">ASF017062</strain>
        <tissue evidence="2">Abdomen</tissue>
    </source>
</reference>
<comment type="caution">
    <text evidence="2">The sequence shown here is derived from an EMBL/GenBank/DDBJ whole genome shotgun (WGS) entry which is preliminary data.</text>
</comment>
<evidence type="ECO:0000259" key="1">
    <source>
        <dbReference type="Pfam" id="PF17906"/>
    </source>
</evidence>
<dbReference type="InterPro" id="IPR041426">
    <property type="entry name" value="Mos1_HTH"/>
</dbReference>
<dbReference type="PANTHER" id="PTHR46060">
    <property type="entry name" value="MARINER MOS1 TRANSPOSASE-LIKE PROTEIN"/>
    <property type="match status" value="1"/>
</dbReference>
<dbReference type="Gene3D" id="1.10.10.1450">
    <property type="match status" value="1"/>
</dbReference>
<dbReference type="InterPro" id="IPR052709">
    <property type="entry name" value="Transposase-MT_Hybrid"/>
</dbReference>